<dbReference type="EMBL" id="BJWL01000015">
    <property type="protein sequence ID" value="GFZ02755.1"/>
    <property type="molecule type" value="Genomic_DNA"/>
</dbReference>
<dbReference type="Proteomes" id="UP000585474">
    <property type="component" value="Unassembled WGS sequence"/>
</dbReference>
<protein>
    <submittedName>
        <fullName evidence="1">Uncharacterized protein</fullName>
    </submittedName>
</protein>
<accession>A0A7J0FVP9</accession>
<keyword evidence="2" id="KW-1185">Reference proteome</keyword>
<organism evidence="1 2">
    <name type="scientific">Actinidia rufa</name>
    <dbReference type="NCBI Taxonomy" id="165716"/>
    <lineage>
        <taxon>Eukaryota</taxon>
        <taxon>Viridiplantae</taxon>
        <taxon>Streptophyta</taxon>
        <taxon>Embryophyta</taxon>
        <taxon>Tracheophyta</taxon>
        <taxon>Spermatophyta</taxon>
        <taxon>Magnoliopsida</taxon>
        <taxon>eudicotyledons</taxon>
        <taxon>Gunneridae</taxon>
        <taxon>Pentapetalae</taxon>
        <taxon>asterids</taxon>
        <taxon>Ericales</taxon>
        <taxon>Actinidiaceae</taxon>
        <taxon>Actinidia</taxon>
    </lineage>
</organism>
<gene>
    <name evidence="1" type="ORF">Acr_15g0013630</name>
</gene>
<evidence type="ECO:0000313" key="1">
    <source>
        <dbReference type="EMBL" id="GFZ02755.1"/>
    </source>
</evidence>
<dbReference type="AlphaFoldDB" id="A0A7J0FVP9"/>
<evidence type="ECO:0000313" key="2">
    <source>
        <dbReference type="Proteomes" id="UP000585474"/>
    </source>
</evidence>
<name>A0A7J0FVP9_9ERIC</name>
<reference evidence="1 2" key="1">
    <citation type="submission" date="2019-07" db="EMBL/GenBank/DDBJ databases">
        <title>De Novo Assembly of kiwifruit Actinidia rufa.</title>
        <authorList>
            <person name="Sugita-Konishi S."/>
            <person name="Sato K."/>
            <person name="Mori E."/>
            <person name="Abe Y."/>
            <person name="Kisaki G."/>
            <person name="Hamano K."/>
            <person name="Suezawa K."/>
            <person name="Otani M."/>
            <person name="Fukuda T."/>
            <person name="Manabe T."/>
            <person name="Gomi K."/>
            <person name="Tabuchi M."/>
            <person name="Akimitsu K."/>
            <person name="Kataoka I."/>
        </authorList>
    </citation>
    <scope>NUCLEOTIDE SEQUENCE [LARGE SCALE GENOMIC DNA]</scope>
    <source>
        <strain evidence="2">cv. Fuchu</strain>
    </source>
</reference>
<comment type="caution">
    <text evidence="1">The sequence shown here is derived from an EMBL/GenBank/DDBJ whole genome shotgun (WGS) entry which is preliminary data.</text>
</comment>
<proteinExistence type="predicted"/>
<sequence>MEFGRKRSNPGGAFVGNGGFKKSKQGSFLESLSPCDLHTLHFV</sequence>